<dbReference type="AlphaFoldDB" id="A0A3N4KES2"/>
<dbReference type="PANTHER" id="PTHR43083">
    <property type="entry name" value="MANNAN POLYMERASE II"/>
    <property type="match status" value="1"/>
</dbReference>
<evidence type="ECO:0000313" key="9">
    <source>
        <dbReference type="Proteomes" id="UP000277580"/>
    </source>
</evidence>
<dbReference type="OrthoDB" id="204164at2759"/>
<keyword evidence="2" id="KW-0812">Transmembrane</keyword>
<keyword evidence="5" id="KW-0333">Golgi apparatus</keyword>
<dbReference type="GO" id="GO:0006487">
    <property type="term" value="P:protein N-linked glycosylation"/>
    <property type="evidence" value="ECO:0007669"/>
    <property type="project" value="TreeGrafter"/>
</dbReference>
<evidence type="ECO:0000256" key="4">
    <source>
        <dbReference type="ARBA" id="ARBA00022989"/>
    </source>
</evidence>
<sequence>MQKFYCFGPARSPMEISQNEHANWHAHHQTPVLFNHHEPFEVNATTISHIDLNPIKSTRDAVKNKERVLILTPLRDASFYITRHFDLLSQLTYPHDLIDLAFLVSDTTDDTVAILSSELQRIQTNPDAAIPFRSVMIVEKDFGVVVAQSVEQRHSFEFQGPRRKAMGKARNYLLSASLKPDHSWVYWRDVDIKDSPKTILQDFIAHDKDILVPNVWFHRYENGRDIEGRFDYNSWQESEKGLALAASLPKDTVLAEGYKQYDTGRKYMAKMGDWRNNKDEEIELDGIGGVNIVVKADVHRSGVNFPAYAFENQAETEGFAKMAKRAGYQVIGLPNYVVWHIDTEEKPGNLGRRPA</sequence>
<comment type="subcellular location">
    <subcellularLocation>
        <location evidence="1">Golgi apparatus membrane</location>
        <topology evidence="1">Single-pass type II membrane protein</topology>
    </subcellularLocation>
</comment>
<evidence type="ECO:0008006" key="10">
    <source>
        <dbReference type="Google" id="ProtNLM"/>
    </source>
</evidence>
<accession>A0A3N4KES2</accession>
<dbReference type="InterPro" id="IPR052086">
    <property type="entry name" value="Mannan_Polymerase_Subunit"/>
</dbReference>
<dbReference type="InterPro" id="IPR029044">
    <property type="entry name" value="Nucleotide-diphossugar_trans"/>
</dbReference>
<evidence type="ECO:0000256" key="1">
    <source>
        <dbReference type="ARBA" id="ARBA00004323"/>
    </source>
</evidence>
<dbReference type="GO" id="GO:0000032">
    <property type="term" value="P:cell wall mannoprotein biosynthetic process"/>
    <property type="evidence" value="ECO:0007669"/>
    <property type="project" value="TreeGrafter"/>
</dbReference>
<dbReference type="GO" id="GO:0000009">
    <property type="term" value="F:alpha-1,6-mannosyltransferase activity"/>
    <property type="evidence" value="ECO:0007669"/>
    <property type="project" value="TreeGrafter"/>
</dbReference>
<reference evidence="8 9" key="1">
    <citation type="journal article" date="2018" name="Nat. Ecol. Evol.">
        <title>Pezizomycetes genomes reveal the molecular basis of ectomycorrhizal truffle lifestyle.</title>
        <authorList>
            <person name="Murat C."/>
            <person name="Payen T."/>
            <person name="Noel B."/>
            <person name="Kuo A."/>
            <person name="Morin E."/>
            <person name="Chen J."/>
            <person name="Kohler A."/>
            <person name="Krizsan K."/>
            <person name="Balestrini R."/>
            <person name="Da Silva C."/>
            <person name="Montanini B."/>
            <person name="Hainaut M."/>
            <person name="Levati E."/>
            <person name="Barry K.W."/>
            <person name="Belfiori B."/>
            <person name="Cichocki N."/>
            <person name="Clum A."/>
            <person name="Dockter R.B."/>
            <person name="Fauchery L."/>
            <person name="Guy J."/>
            <person name="Iotti M."/>
            <person name="Le Tacon F."/>
            <person name="Lindquist E.A."/>
            <person name="Lipzen A."/>
            <person name="Malagnac F."/>
            <person name="Mello A."/>
            <person name="Molinier V."/>
            <person name="Miyauchi S."/>
            <person name="Poulain J."/>
            <person name="Riccioni C."/>
            <person name="Rubini A."/>
            <person name="Sitrit Y."/>
            <person name="Splivallo R."/>
            <person name="Traeger S."/>
            <person name="Wang M."/>
            <person name="Zifcakova L."/>
            <person name="Wipf D."/>
            <person name="Zambonelli A."/>
            <person name="Paolocci F."/>
            <person name="Nowrousian M."/>
            <person name="Ottonello S."/>
            <person name="Baldrian P."/>
            <person name="Spatafora J.W."/>
            <person name="Henrissat B."/>
            <person name="Nagy L.G."/>
            <person name="Aury J.M."/>
            <person name="Wincker P."/>
            <person name="Grigoriev I.V."/>
            <person name="Bonfante P."/>
            <person name="Martin F.M."/>
        </authorList>
    </citation>
    <scope>NUCLEOTIDE SEQUENCE [LARGE SCALE GENOMIC DNA]</scope>
    <source>
        <strain evidence="8 9">CCBAS932</strain>
    </source>
</reference>
<keyword evidence="3" id="KW-0735">Signal-anchor</keyword>
<keyword evidence="4" id="KW-1133">Transmembrane helix</keyword>
<dbReference type="Gene3D" id="3.90.550.10">
    <property type="entry name" value="Spore Coat Polysaccharide Biosynthesis Protein SpsA, Chain A"/>
    <property type="match status" value="1"/>
</dbReference>
<keyword evidence="6" id="KW-0472">Membrane</keyword>
<evidence type="ECO:0000313" key="8">
    <source>
        <dbReference type="EMBL" id="RPB07842.1"/>
    </source>
</evidence>
<name>A0A3N4KES2_9PEZI</name>
<proteinExistence type="inferred from homology"/>
<gene>
    <name evidence="8" type="ORF">P167DRAFT_539810</name>
</gene>
<comment type="similarity">
    <text evidence="7">Belongs to the ANP1/MMN9/VAN1 family.</text>
</comment>
<organism evidence="8 9">
    <name type="scientific">Morchella conica CCBAS932</name>
    <dbReference type="NCBI Taxonomy" id="1392247"/>
    <lineage>
        <taxon>Eukaryota</taxon>
        <taxon>Fungi</taxon>
        <taxon>Dikarya</taxon>
        <taxon>Ascomycota</taxon>
        <taxon>Pezizomycotina</taxon>
        <taxon>Pezizomycetes</taxon>
        <taxon>Pezizales</taxon>
        <taxon>Morchellaceae</taxon>
        <taxon>Morchella</taxon>
    </lineage>
</organism>
<evidence type="ECO:0000256" key="7">
    <source>
        <dbReference type="ARBA" id="ARBA00037964"/>
    </source>
</evidence>
<evidence type="ECO:0000256" key="2">
    <source>
        <dbReference type="ARBA" id="ARBA00022692"/>
    </source>
</evidence>
<evidence type="ECO:0000256" key="3">
    <source>
        <dbReference type="ARBA" id="ARBA00022968"/>
    </source>
</evidence>
<dbReference type="SUPFAM" id="SSF53448">
    <property type="entry name" value="Nucleotide-diphospho-sugar transferases"/>
    <property type="match status" value="1"/>
</dbReference>
<evidence type="ECO:0000256" key="5">
    <source>
        <dbReference type="ARBA" id="ARBA00023034"/>
    </source>
</evidence>
<protein>
    <recommendedName>
        <fullName evidence="10">Mannan polymerase II complex ANP1 subunit</fullName>
    </recommendedName>
</protein>
<dbReference type="Proteomes" id="UP000277580">
    <property type="component" value="Unassembled WGS sequence"/>
</dbReference>
<dbReference type="STRING" id="1392247.A0A3N4KES2"/>
<dbReference type="InParanoid" id="A0A3N4KES2"/>
<dbReference type="GO" id="GO:0000136">
    <property type="term" value="C:mannan polymerase complex"/>
    <property type="evidence" value="ECO:0007669"/>
    <property type="project" value="TreeGrafter"/>
</dbReference>
<keyword evidence="9" id="KW-1185">Reference proteome</keyword>
<dbReference type="Pfam" id="PF03452">
    <property type="entry name" value="Anp1"/>
    <property type="match status" value="1"/>
</dbReference>
<dbReference type="EMBL" id="ML119174">
    <property type="protein sequence ID" value="RPB07842.1"/>
    <property type="molecule type" value="Genomic_DNA"/>
</dbReference>
<dbReference type="PANTHER" id="PTHR43083:SF4">
    <property type="entry name" value="N-GLYCOSYL-TRANSFERASE (AFU_ORTHOLOGUE AFUA_4G06870)"/>
    <property type="match status" value="1"/>
</dbReference>
<evidence type="ECO:0000256" key="6">
    <source>
        <dbReference type="ARBA" id="ARBA00023136"/>
    </source>
</evidence>
<dbReference type="FunFam" id="3.90.550.10:FF:000017">
    <property type="entry name" value="Mannan polymerase II complex ANP1 subunit"/>
    <property type="match status" value="1"/>
</dbReference>